<gene>
    <name evidence="2" type="ORF">KCQ71_26480</name>
</gene>
<protein>
    <recommendedName>
        <fullName evidence="4">ABC-2 type transport system permease protein</fullName>
    </recommendedName>
</protein>
<feature type="transmembrane region" description="Helical" evidence="1">
    <location>
        <begin position="276"/>
        <end position="297"/>
    </location>
</feature>
<feature type="transmembrane region" description="Helical" evidence="1">
    <location>
        <begin position="112"/>
        <end position="135"/>
    </location>
</feature>
<evidence type="ECO:0000313" key="3">
    <source>
        <dbReference type="Proteomes" id="UP000826651"/>
    </source>
</evidence>
<feature type="transmembrane region" description="Helical" evidence="1">
    <location>
        <begin position="167"/>
        <end position="190"/>
    </location>
</feature>
<proteinExistence type="predicted"/>
<keyword evidence="1" id="KW-0472">Membrane</keyword>
<keyword evidence="1" id="KW-0812">Transmembrane</keyword>
<feature type="transmembrane region" description="Helical" evidence="1">
    <location>
        <begin position="197"/>
        <end position="214"/>
    </location>
</feature>
<reference evidence="2 3" key="1">
    <citation type="submission" date="2021-04" db="EMBL/GenBank/DDBJ databases">
        <title>Ruania sp. nov., isolated from sandy soil of mangrove forest.</title>
        <authorList>
            <person name="Ge X."/>
            <person name="Huang R."/>
            <person name="Liu W."/>
        </authorList>
    </citation>
    <scope>NUCLEOTIDE SEQUENCE [LARGE SCALE GENOMIC DNA]</scope>
    <source>
        <strain evidence="2 3">N2-46</strain>
    </source>
</reference>
<feature type="transmembrane region" description="Helical" evidence="1">
    <location>
        <begin position="234"/>
        <end position="256"/>
    </location>
</feature>
<feature type="transmembrane region" description="Helical" evidence="1">
    <location>
        <begin position="405"/>
        <end position="430"/>
    </location>
</feature>
<sequence length="512" mass="53521">MTGVIEARAGATAVVRAPRAMPPLLGVVYIAGAVGFSSFERSALVELAESGGTTPTYWDLVMGTSGSGYLLCYWVLPIATWCMLRQIRNNARPEVLIRYATRTDWATAQGRLALPWIAVLAAIPVGLGLLAGAGYPVSWGWGSAASGRVLEELPALTSSVPVPGLALALQVVTTGATLAALTIICAAVAAMVDRPRAAVGAALALLLWGIVSFRTNGWVPTFLGPPTYALPVLAAVRGVPFGPWGALVILAAVGALSHRLARRLEVRWTRLGDVPAGPVVLMSGALVLIGLVGMLPTDDGDYGSLTLMLLQGVGTDGVSLLPYLANTILVLVPAIALHRDLVAALTGRHYAEMVRLASPSRWYGRHLRAAALLCTGYGLAMAAVAVVAVFVRLREPVTADVLILAGYWGLALAAQCLVVAVILALGTVLARRVEGGAYALAGALVLAWPLGAISRWTPTGQASLARATDLSNPTSPTIQSLHPQPLLVLIAWLILLTATTLLLFNRTRGEIH</sequence>
<feature type="transmembrane region" description="Helical" evidence="1">
    <location>
        <begin position="486"/>
        <end position="504"/>
    </location>
</feature>
<dbReference type="Proteomes" id="UP000826651">
    <property type="component" value="Unassembled WGS sequence"/>
</dbReference>
<evidence type="ECO:0000256" key="1">
    <source>
        <dbReference type="SAM" id="Phobius"/>
    </source>
</evidence>
<accession>A0ABS7SH83</accession>
<feature type="transmembrane region" description="Helical" evidence="1">
    <location>
        <begin position="20"/>
        <end position="39"/>
    </location>
</feature>
<keyword evidence="1" id="KW-1133">Transmembrane helix</keyword>
<organism evidence="2 3">
    <name type="scientific">Occultella gossypii</name>
    <dbReference type="NCBI Taxonomy" id="2800820"/>
    <lineage>
        <taxon>Bacteria</taxon>
        <taxon>Bacillati</taxon>
        <taxon>Actinomycetota</taxon>
        <taxon>Actinomycetes</taxon>
        <taxon>Micrococcales</taxon>
        <taxon>Ruaniaceae</taxon>
        <taxon>Occultella</taxon>
    </lineage>
</organism>
<feature type="transmembrane region" description="Helical" evidence="1">
    <location>
        <begin position="437"/>
        <end position="456"/>
    </location>
</feature>
<dbReference type="EMBL" id="JAGSHT010000034">
    <property type="protein sequence ID" value="MBZ2199716.1"/>
    <property type="molecule type" value="Genomic_DNA"/>
</dbReference>
<dbReference type="RefSeq" id="WP_223411690.1">
    <property type="nucleotide sequence ID" value="NZ_JAGSHT010000034.1"/>
</dbReference>
<evidence type="ECO:0008006" key="4">
    <source>
        <dbReference type="Google" id="ProtNLM"/>
    </source>
</evidence>
<feature type="transmembrane region" description="Helical" evidence="1">
    <location>
        <begin position="370"/>
        <end position="393"/>
    </location>
</feature>
<name>A0ABS7SH83_9MICO</name>
<feature type="transmembrane region" description="Helical" evidence="1">
    <location>
        <begin position="317"/>
        <end position="338"/>
    </location>
</feature>
<comment type="caution">
    <text evidence="2">The sequence shown here is derived from an EMBL/GenBank/DDBJ whole genome shotgun (WGS) entry which is preliminary data.</text>
</comment>
<keyword evidence="3" id="KW-1185">Reference proteome</keyword>
<feature type="transmembrane region" description="Helical" evidence="1">
    <location>
        <begin position="66"/>
        <end position="84"/>
    </location>
</feature>
<evidence type="ECO:0000313" key="2">
    <source>
        <dbReference type="EMBL" id="MBZ2199716.1"/>
    </source>
</evidence>